<evidence type="ECO:0000259" key="6">
    <source>
        <dbReference type="Pfam" id="PF08281"/>
    </source>
</evidence>
<evidence type="ECO:0000256" key="1">
    <source>
        <dbReference type="ARBA" id="ARBA00010641"/>
    </source>
</evidence>
<evidence type="ECO:0000313" key="8">
    <source>
        <dbReference type="Proteomes" id="UP000320386"/>
    </source>
</evidence>
<dbReference type="GO" id="GO:0016987">
    <property type="term" value="F:sigma factor activity"/>
    <property type="evidence" value="ECO:0007669"/>
    <property type="project" value="UniProtKB-KW"/>
</dbReference>
<dbReference type="Gene3D" id="1.10.10.10">
    <property type="entry name" value="Winged helix-like DNA-binding domain superfamily/Winged helix DNA-binding domain"/>
    <property type="match status" value="1"/>
</dbReference>
<dbReference type="InterPro" id="IPR013324">
    <property type="entry name" value="RNA_pol_sigma_r3/r4-like"/>
</dbReference>
<dbReference type="PANTHER" id="PTHR43133:SF51">
    <property type="entry name" value="RNA POLYMERASE SIGMA FACTOR"/>
    <property type="match status" value="1"/>
</dbReference>
<dbReference type="Pfam" id="PF04542">
    <property type="entry name" value="Sigma70_r2"/>
    <property type="match status" value="1"/>
</dbReference>
<dbReference type="EMBL" id="CP036280">
    <property type="protein sequence ID" value="QDU70533.1"/>
    <property type="molecule type" value="Genomic_DNA"/>
</dbReference>
<protein>
    <submittedName>
        <fullName evidence="7">RNA polymerase sigma factor</fullName>
    </submittedName>
</protein>
<evidence type="ECO:0000256" key="3">
    <source>
        <dbReference type="ARBA" id="ARBA00023082"/>
    </source>
</evidence>
<accession>A0A518BU58</accession>
<dbReference type="RefSeq" id="WP_145444700.1">
    <property type="nucleotide sequence ID" value="NZ_CP036280.1"/>
</dbReference>
<dbReference type="KEGG" id="mcad:Pan265_03610"/>
<dbReference type="SUPFAM" id="SSF88946">
    <property type="entry name" value="Sigma2 domain of RNA polymerase sigma factors"/>
    <property type="match status" value="1"/>
</dbReference>
<dbReference type="InterPro" id="IPR014284">
    <property type="entry name" value="RNA_pol_sigma-70_dom"/>
</dbReference>
<dbReference type="Pfam" id="PF08281">
    <property type="entry name" value="Sigma70_r4_2"/>
    <property type="match status" value="1"/>
</dbReference>
<feature type="domain" description="RNA polymerase sigma-70 region 2" evidence="5">
    <location>
        <begin position="10"/>
        <end position="67"/>
    </location>
</feature>
<dbReference type="GO" id="GO:0006352">
    <property type="term" value="P:DNA-templated transcription initiation"/>
    <property type="evidence" value="ECO:0007669"/>
    <property type="project" value="InterPro"/>
</dbReference>
<dbReference type="Gene3D" id="1.10.1740.10">
    <property type="match status" value="1"/>
</dbReference>
<proteinExistence type="inferred from homology"/>
<dbReference type="OrthoDB" id="283659at2"/>
<dbReference type="InterPro" id="IPR013249">
    <property type="entry name" value="RNA_pol_sigma70_r4_t2"/>
</dbReference>
<dbReference type="AlphaFoldDB" id="A0A518BU58"/>
<evidence type="ECO:0000256" key="4">
    <source>
        <dbReference type="ARBA" id="ARBA00023163"/>
    </source>
</evidence>
<dbReference type="InterPro" id="IPR013325">
    <property type="entry name" value="RNA_pol_sigma_r2"/>
</dbReference>
<dbReference type="InterPro" id="IPR039425">
    <property type="entry name" value="RNA_pol_sigma-70-like"/>
</dbReference>
<name>A0A518BU58_9BACT</name>
<gene>
    <name evidence="7" type="ORF">Pan265_03610</name>
</gene>
<evidence type="ECO:0000256" key="2">
    <source>
        <dbReference type="ARBA" id="ARBA00023015"/>
    </source>
</evidence>
<dbReference type="SUPFAM" id="SSF88659">
    <property type="entry name" value="Sigma3 and sigma4 domains of RNA polymerase sigma factors"/>
    <property type="match status" value="1"/>
</dbReference>
<evidence type="ECO:0000259" key="5">
    <source>
        <dbReference type="Pfam" id="PF04542"/>
    </source>
</evidence>
<dbReference type="NCBIfam" id="TIGR02937">
    <property type="entry name" value="sigma70-ECF"/>
    <property type="match status" value="1"/>
</dbReference>
<dbReference type="Proteomes" id="UP000320386">
    <property type="component" value="Chromosome"/>
</dbReference>
<dbReference type="GO" id="GO:0003677">
    <property type="term" value="F:DNA binding"/>
    <property type="evidence" value="ECO:0007669"/>
    <property type="project" value="InterPro"/>
</dbReference>
<evidence type="ECO:0000313" key="7">
    <source>
        <dbReference type="EMBL" id="QDU70533.1"/>
    </source>
</evidence>
<sequence length="171" mass="19872">MRQFLGQRTALYAYIRSVLRDDHRAEDVLQNVCLVLLRKHDEIQSEDHMRKWLRTTARYESLRVIREGKTQSTGLSDEVLNALESEWDTAFEVERGETIEALKACIERLTPYAKQLITLRYHEGLTGKDLADRVGRRINTIYVALTRAHRHLSECVTYSLRESTATGRAHE</sequence>
<dbReference type="PANTHER" id="PTHR43133">
    <property type="entry name" value="RNA POLYMERASE ECF-TYPE SIGMA FACTO"/>
    <property type="match status" value="1"/>
</dbReference>
<keyword evidence="3" id="KW-0731">Sigma factor</keyword>
<comment type="similarity">
    <text evidence="1">Belongs to the sigma-70 factor family. ECF subfamily.</text>
</comment>
<keyword evidence="4" id="KW-0804">Transcription</keyword>
<keyword evidence="8" id="KW-1185">Reference proteome</keyword>
<dbReference type="InterPro" id="IPR036388">
    <property type="entry name" value="WH-like_DNA-bd_sf"/>
</dbReference>
<reference evidence="7 8" key="1">
    <citation type="submission" date="2019-02" db="EMBL/GenBank/DDBJ databases">
        <title>Deep-cultivation of Planctomycetes and their phenomic and genomic characterization uncovers novel biology.</title>
        <authorList>
            <person name="Wiegand S."/>
            <person name="Jogler M."/>
            <person name="Boedeker C."/>
            <person name="Pinto D."/>
            <person name="Vollmers J."/>
            <person name="Rivas-Marin E."/>
            <person name="Kohn T."/>
            <person name="Peeters S.H."/>
            <person name="Heuer A."/>
            <person name="Rast P."/>
            <person name="Oberbeckmann S."/>
            <person name="Bunk B."/>
            <person name="Jeske O."/>
            <person name="Meyerdierks A."/>
            <person name="Storesund J.E."/>
            <person name="Kallscheuer N."/>
            <person name="Luecker S."/>
            <person name="Lage O.M."/>
            <person name="Pohl T."/>
            <person name="Merkel B.J."/>
            <person name="Hornburger P."/>
            <person name="Mueller R.-W."/>
            <person name="Bruemmer F."/>
            <person name="Labrenz M."/>
            <person name="Spormann A.M."/>
            <person name="Op den Camp H."/>
            <person name="Overmann J."/>
            <person name="Amann R."/>
            <person name="Jetten M.S.M."/>
            <person name="Mascher T."/>
            <person name="Medema M.H."/>
            <person name="Devos D.P."/>
            <person name="Kaster A.-K."/>
            <person name="Ovreas L."/>
            <person name="Rohde M."/>
            <person name="Galperin M.Y."/>
            <person name="Jogler C."/>
        </authorList>
    </citation>
    <scope>NUCLEOTIDE SEQUENCE [LARGE SCALE GENOMIC DNA]</scope>
    <source>
        <strain evidence="7 8">Pan265</strain>
    </source>
</reference>
<feature type="domain" description="RNA polymerase sigma factor 70 region 4 type 2" evidence="6">
    <location>
        <begin position="100"/>
        <end position="152"/>
    </location>
</feature>
<keyword evidence="2" id="KW-0805">Transcription regulation</keyword>
<organism evidence="7 8">
    <name type="scientific">Mucisphaera calidilacus</name>
    <dbReference type="NCBI Taxonomy" id="2527982"/>
    <lineage>
        <taxon>Bacteria</taxon>
        <taxon>Pseudomonadati</taxon>
        <taxon>Planctomycetota</taxon>
        <taxon>Phycisphaerae</taxon>
        <taxon>Phycisphaerales</taxon>
        <taxon>Phycisphaeraceae</taxon>
        <taxon>Mucisphaera</taxon>
    </lineage>
</organism>
<dbReference type="InterPro" id="IPR007627">
    <property type="entry name" value="RNA_pol_sigma70_r2"/>
</dbReference>